<reference evidence="4" key="1">
    <citation type="journal article" date="2022" name="Int. J. Mol. Sci.">
        <title>Draft Genome of Tanacetum Coccineum: Genomic Comparison of Closely Related Tanacetum-Family Plants.</title>
        <authorList>
            <person name="Yamashiro T."/>
            <person name="Shiraishi A."/>
            <person name="Nakayama K."/>
            <person name="Satake H."/>
        </authorList>
    </citation>
    <scope>NUCLEOTIDE SEQUENCE</scope>
</reference>
<sequence>MSKNDMKNRICTLSKNDLKDLVKTYRIPLDLHPRLPDPGFTMDHLPSDAIGIYSEFLWFFGVRIPFSTFLLSVLKYFKVHISQLVPLGLNKVVSFEVVCRDLNIVPTVTLFRVFQYICKQGDWFSFSKHRNTEDVCMDDGPSSLKKWKDKFFLIDRRAIPDYLTWRHSCSCVLDDLPSDGYDRNDVELLCPHLICLREIRDEVLIRSGLSDAKVVEESYHLSSPLLERVPSHTTTPAAEGAMILLPTPNEIAASLPDPRLAIKKEEAEEKSFEGWDEGTSTRFASAPTPRLGKRLGAPPSMAVVSASGPSHVGTSVHASTSGRSFSPRCAAVSGHAGKSGAEIPEDDFGTATRGEEIDLTLFPLTPSPYQMSYPYEGAYSPPYTKEEWNGPHAPEDNILCKDIFKDPLPLPNLRELSLCFQLDLSNRFNILSALLEKFDWKAGYVKVLRSEVTTLDGKLERMQKDCDALGQENRELNSQKDVASVKVKELQTELTDAMNQLALEKAKSQGYKDAVDGLREEVTRFVGSGVESLVQKLLSSDKFHAALAHVASLGINYCVGRGLRMGRTDAEFEVASQKVSNFHIGAKADFDKALVDFPTTPFPFLGKIVAAAGGTLPDVTQVLPDKHIRSVTYVPVAPPIANEDANQVPLEHASDDSVASI</sequence>
<keyword evidence="1" id="KW-0175">Coiled coil</keyword>
<feature type="domain" description="Transposase (putative) gypsy type" evidence="3">
    <location>
        <begin position="60"/>
        <end position="118"/>
    </location>
</feature>
<comment type="caution">
    <text evidence="4">The sequence shown here is derived from an EMBL/GenBank/DDBJ whole genome shotgun (WGS) entry which is preliminary data.</text>
</comment>
<evidence type="ECO:0000313" key="4">
    <source>
        <dbReference type="EMBL" id="GJS51262.1"/>
    </source>
</evidence>
<dbReference type="PANTHER" id="PTHR31099:SF49">
    <property type="entry name" value="MYOSIN HEAVY CHAIN-LIKE PROTEIN"/>
    <property type="match status" value="1"/>
</dbReference>
<reference evidence="4" key="2">
    <citation type="submission" date="2022-01" db="EMBL/GenBank/DDBJ databases">
        <authorList>
            <person name="Yamashiro T."/>
            <person name="Shiraishi A."/>
            <person name="Satake H."/>
            <person name="Nakayama K."/>
        </authorList>
    </citation>
    <scope>NUCLEOTIDE SEQUENCE</scope>
</reference>
<evidence type="ECO:0000256" key="2">
    <source>
        <dbReference type="SAM" id="MobiDB-lite"/>
    </source>
</evidence>
<feature type="coiled-coil region" evidence="1">
    <location>
        <begin position="445"/>
        <end position="507"/>
    </location>
</feature>
<evidence type="ECO:0000259" key="3">
    <source>
        <dbReference type="Pfam" id="PF04195"/>
    </source>
</evidence>
<feature type="region of interest" description="Disordered" evidence="2">
    <location>
        <begin position="270"/>
        <end position="297"/>
    </location>
</feature>
<dbReference type="PANTHER" id="PTHR31099">
    <property type="entry name" value="OS06G0165300 PROTEIN"/>
    <property type="match status" value="1"/>
</dbReference>
<dbReference type="Proteomes" id="UP001151760">
    <property type="component" value="Unassembled WGS sequence"/>
</dbReference>
<dbReference type="EMBL" id="BQNB010008573">
    <property type="protein sequence ID" value="GJS51262.1"/>
    <property type="molecule type" value="Genomic_DNA"/>
</dbReference>
<organism evidence="4 5">
    <name type="scientific">Tanacetum coccineum</name>
    <dbReference type="NCBI Taxonomy" id="301880"/>
    <lineage>
        <taxon>Eukaryota</taxon>
        <taxon>Viridiplantae</taxon>
        <taxon>Streptophyta</taxon>
        <taxon>Embryophyta</taxon>
        <taxon>Tracheophyta</taxon>
        <taxon>Spermatophyta</taxon>
        <taxon>Magnoliopsida</taxon>
        <taxon>eudicotyledons</taxon>
        <taxon>Gunneridae</taxon>
        <taxon>Pentapetalae</taxon>
        <taxon>asterids</taxon>
        <taxon>campanulids</taxon>
        <taxon>Asterales</taxon>
        <taxon>Asteraceae</taxon>
        <taxon>Asteroideae</taxon>
        <taxon>Anthemideae</taxon>
        <taxon>Anthemidinae</taxon>
        <taxon>Tanacetum</taxon>
    </lineage>
</organism>
<name>A0ABQ4WEG5_9ASTR</name>
<accession>A0ABQ4WEG5</accession>
<dbReference type="InterPro" id="IPR007321">
    <property type="entry name" value="Transposase_28"/>
</dbReference>
<dbReference type="Pfam" id="PF04195">
    <property type="entry name" value="Transposase_28"/>
    <property type="match status" value="1"/>
</dbReference>
<evidence type="ECO:0000256" key="1">
    <source>
        <dbReference type="SAM" id="Coils"/>
    </source>
</evidence>
<keyword evidence="5" id="KW-1185">Reference proteome</keyword>
<evidence type="ECO:0000313" key="5">
    <source>
        <dbReference type="Proteomes" id="UP001151760"/>
    </source>
</evidence>
<proteinExistence type="predicted"/>
<protein>
    <recommendedName>
        <fullName evidence="3">Transposase (putative) gypsy type domain-containing protein</fullName>
    </recommendedName>
</protein>
<gene>
    <name evidence="4" type="ORF">Tco_0624624</name>
</gene>